<dbReference type="EMBL" id="SGNZ01000013">
    <property type="protein sequence ID" value="TRA85156.1"/>
    <property type="molecule type" value="Genomic_DNA"/>
</dbReference>
<evidence type="ECO:0000313" key="2">
    <source>
        <dbReference type="EMBL" id="TRA85156.1"/>
    </source>
</evidence>
<dbReference type="Proteomes" id="UP000319481">
    <property type="component" value="Unassembled WGS sequence"/>
</dbReference>
<name>A0A9X3R053_9HYPH</name>
<dbReference type="EMBL" id="JAPZLR010000004">
    <property type="protein sequence ID" value="MCZ7937510.1"/>
    <property type="molecule type" value="Genomic_DNA"/>
</dbReference>
<dbReference type="GeneID" id="79864828"/>
<reference evidence="1" key="3">
    <citation type="submission" date="2022-12" db="EMBL/GenBank/DDBJ databases">
        <title>Draft genome sequences of 22 rhizogenic Agrobacterium biovar 1 strains, the causative agent of hairy root disease.</title>
        <authorList>
            <person name="Kim N."/>
            <person name="Vargas P."/>
            <person name="Rediers H."/>
        </authorList>
    </citation>
    <scope>NUCLEOTIDE SEQUENCE</scope>
    <source>
        <strain evidence="1">ST15.13.006</strain>
    </source>
</reference>
<evidence type="ECO:0000313" key="3">
    <source>
        <dbReference type="Proteomes" id="UP000319481"/>
    </source>
</evidence>
<dbReference type="RefSeq" id="WP_161596386.1">
    <property type="nucleotide sequence ID" value="NZ_JAPZLN010000005.1"/>
</dbReference>
<dbReference type="Proteomes" id="UP001151018">
    <property type="component" value="Unassembled WGS sequence"/>
</dbReference>
<comment type="caution">
    <text evidence="1">The sequence shown here is derived from an EMBL/GenBank/DDBJ whole genome shotgun (WGS) entry which is preliminary data.</text>
</comment>
<reference evidence="2 3" key="1">
    <citation type="journal article" date="2019" name="Appl. Microbiol. Biotechnol.">
        <title>Differential efficiency of wild type rhizogenic strains for rol gene transformation of plants.</title>
        <authorList>
            <person name="Desmet S."/>
            <person name="De Keyser E."/>
            <person name="Van Vaerenbergh J."/>
            <person name="Baeyen S."/>
            <person name="Van Huylenbroeck J."/>
            <person name="Geelen D."/>
            <person name="Dhooghe E."/>
        </authorList>
    </citation>
    <scope>NUCLEOTIDE SEQUENCE [LARGE SCALE GENOMIC DNA]</scope>
    <source>
        <strain evidence="2 3">GBBC3283</strain>
    </source>
</reference>
<evidence type="ECO:0000313" key="1">
    <source>
        <dbReference type="EMBL" id="MCZ7937510.1"/>
    </source>
</evidence>
<reference evidence="2" key="2">
    <citation type="submission" date="2019-02" db="EMBL/GenBank/DDBJ databases">
        <authorList>
            <person name="Baeyen S."/>
        </authorList>
    </citation>
    <scope>NUCLEOTIDE SEQUENCE</scope>
    <source>
        <strain evidence="2">GBBC3283</strain>
    </source>
</reference>
<dbReference type="AlphaFoldDB" id="A0A9X3R053"/>
<accession>A0A9X3R053</accession>
<keyword evidence="3" id="KW-1185">Reference proteome</keyword>
<proteinExistence type="predicted"/>
<gene>
    <name evidence="2" type="ORF">EXN23_21210</name>
    <name evidence="1" type="ORF">O9X88_08110</name>
</gene>
<evidence type="ECO:0000313" key="4">
    <source>
        <dbReference type="Proteomes" id="UP001151018"/>
    </source>
</evidence>
<protein>
    <submittedName>
        <fullName evidence="1">Uncharacterized protein</fullName>
    </submittedName>
</protein>
<organism evidence="1 4">
    <name type="scientific">Agrobacterium salinitolerans</name>
    <dbReference type="NCBI Taxonomy" id="1183413"/>
    <lineage>
        <taxon>Bacteria</taxon>
        <taxon>Pseudomonadati</taxon>
        <taxon>Pseudomonadota</taxon>
        <taxon>Alphaproteobacteria</taxon>
        <taxon>Hyphomicrobiales</taxon>
        <taxon>Rhizobiaceae</taxon>
        <taxon>Rhizobium/Agrobacterium group</taxon>
        <taxon>Agrobacterium</taxon>
    </lineage>
</organism>
<sequence>MLDRNFVDVEVKVLLGDATELVSKLEELFVLVNSVSRTSPSLEVWNAVLPKWFIEACAPEATQDQLEEEMSLKRSMIFEEWVNMMNLKPWSVSSWVYWFEPARRNWFWNKGKEITPKNISLNIFTIDYPLTTDSLRWAVKAAGGEVKSIDC</sequence>